<dbReference type="GO" id="GO:0005829">
    <property type="term" value="C:cytosol"/>
    <property type="evidence" value="ECO:0007669"/>
    <property type="project" value="TreeGrafter"/>
</dbReference>
<dbReference type="InterPro" id="IPR036061">
    <property type="entry name" value="CheW-like_dom_sf"/>
</dbReference>
<dbReference type="PANTHER" id="PTHR22617:SF23">
    <property type="entry name" value="CHEMOTAXIS PROTEIN CHEW"/>
    <property type="match status" value="1"/>
</dbReference>
<dbReference type="PANTHER" id="PTHR22617">
    <property type="entry name" value="CHEMOTAXIS SENSOR HISTIDINE KINASE-RELATED"/>
    <property type="match status" value="1"/>
</dbReference>
<evidence type="ECO:0000259" key="1">
    <source>
        <dbReference type="PROSITE" id="PS50851"/>
    </source>
</evidence>
<dbReference type="Pfam" id="PF01584">
    <property type="entry name" value="CheW"/>
    <property type="match status" value="1"/>
</dbReference>
<dbReference type="PROSITE" id="PS50851">
    <property type="entry name" value="CHEW"/>
    <property type="match status" value="1"/>
</dbReference>
<dbReference type="AlphaFoldDB" id="A0A3M0BRN9"/>
<dbReference type="GO" id="GO:0006935">
    <property type="term" value="P:chemotaxis"/>
    <property type="evidence" value="ECO:0007669"/>
    <property type="project" value="InterPro"/>
</dbReference>
<protein>
    <submittedName>
        <fullName evidence="2">Purine-binding chemotaxis protein CheW</fullName>
    </submittedName>
</protein>
<proteinExistence type="predicted"/>
<dbReference type="SUPFAM" id="SSF50341">
    <property type="entry name" value="CheW-like"/>
    <property type="match status" value="1"/>
</dbReference>
<sequence>MMQHNSEEMQITGIEEIKEETVQEERIITFKLNEELIGINIEDVTKITTDVEITPVPKTPIYILGVMNLRGNIIPVVSLKKMFNFSTQEENIESATILVVETELGQIGISVDNIEGAVKIHATDILPPPMNAIGIDPEYIKGVVMLNEEKLLILLDVKKIFNRDKR</sequence>
<dbReference type="Gene3D" id="2.30.30.40">
    <property type="entry name" value="SH3 Domains"/>
    <property type="match status" value="1"/>
</dbReference>
<dbReference type="Gene3D" id="2.40.50.180">
    <property type="entry name" value="CheA-289, Domain 4"/>
    <property type="match status" value="1"/>
</dbReference>
<dbReference type="GO" id="GO:0007165">
    <property type="term" value="P:signal transduction"/>
    <property type="evidence" value="ECO:0007669"/>
    <property type="project" value="InterPro"/>
</dbReference>
<evidence type="ECO:0000313" key="2">
    <source>
        <dbReference type="EMBL" id="RMA97508.1"/>
    </source>
</evidence>
<dbReference type="InterPro" id="IPR002545">
    <property type="entry name" value="CheW-lke_dom"/>
</dbReference>
<dbReference type="SMART" id="SM00260">
    <property type="entry name" value="CheW"/>
    <property type="match status" value="1"/>
</dbReference>
<evidence type="ECO:0000313" key="3">
    <source>
        <dbReference type="Proteomes" id="UP000280842"/>
    </source>
</evidence>
<dbReference type="Proteomes" id="UP000280842">
    <property type="component" value="Unassembled WGS sequence"/>
</dbReference>
<comment type="caution">
    <text evidence="2">The sequence shown here is derived from an EMBL/GenBank/DDBJ whole genome shotgun (WGS) entry which is preliminary data.</text>
</comment>
<accession>A0A3M0BRN9</accession>
<feature type="domain" description="CheW-like" evidence="1">
    <location>
        <begin position="24"/>
        <end position="166"/>
    </location>
</feature>
<name>A0A3M0BRN9_9AQUI</name>
<gene>
    <name evidence="2" type="ORF">CLV39_0121</name>
</gene>
<reference evidence="2 3" key="1">
    <citation type="submission" date="2018-10" db="EMBL/GenBank/DDBJ databases">
        <title>Genomic Encyclopedia of Archaeal and Bacterial Type Strains, Phase II (KMG-II): from individual species to whole genera.</title>
        <authorList>
            <person name="Goeker M."/>
        </authorList>
    </citation>
    <scope>NUCLEOTIDE SEQUENCE [LARGE SCALE GENOMIC DNA]</scope>
    <source>
        <strain evidence="2 3">VM1</strain>
    </source>
</reference>
<keyword evidence="3" id="KW-1185">Reference proteome</keyword>
<dbReference type="InterPro" id="IPR039315">
    <property type="entry name" value="CheW"/>
</dbReference>
<dbReference type="EMBL" id="REFO01000010">
    <property type="protein sequence ID" value="RMA97508.1"/>
    <property type="molecule type" value="Genomic_DNA"/>
</dbReference>
<dbReference type="RefSeq" id="WP_245960261.1">
    <property type="nucleotide sequence ID" value="NZ_REFO01000010.1"/>
</dbReference>
<organism evidence="2 3">
    <name type="scientific">Hydrogenothermus marinus</name>
    <dbReference type="NCBI Taxonomy" id="133270"/>
    <lineage>
        <taxon>Bacteria</taxon>
        <taxon>Pseudomonadati</taxon>
        <taxon>Aquificota</taxon>
        <taxon>Aquificia</taxon>
        <taxon>Aquificales</taxon>
        <taxon>Hydrogenothermaceae</taxon>
        <taxon>Hydrogenothermus</taxon>
    </lineage>
</organism>